<reference evidence="2" key="1">
    <citation type="journal article" date="2022" name="Mol. Ecol. Resour.">
        <title>The genomes of chicory, endive, great burdock and yacon provide insights into Asteraceae palaeo-polyploidization history and plant inulin production.</title>
        <authorList>
            <person name="Fan W."/>
            <person name="Wang S."/>
            <person name="Wang H."/>
            <person name="Wang A."/>
            <person name="Jiang F."/>
            <person name="Liu H."/>
            <person name="Zhao H."/>
            <person name="Xu D."/>
            <person name="Zhang Y."/>
        </authorList>
    </citation>
    <scope>NUCLEOTIDE SEQUENCE [LARGE SCALE GENOMIC DNA]</scope>
    <source>
        <strain evidence="2">cv. Yunnan</strain>
    </source>
</reference>
<keyword evidence="2" id="KW-1185">Reference proteome</keyword>
<accession>A0ACB9BZ37</accession>
<sequence length="128" mass="15064">MLQQFRIIRVEFWGWLGMRIRKGWVKLKTRGYHQWMKGVESKKLGMVSGFNKKGQRVEIGDGDPLPGFTFREVEMGVSFRFSSLNQKIVQDLRKGIKREAFEDLELQVTRRTEVVRWRRTVVSSIAST</sequence>
<comment type="caution">
    <text evidence="1">The sequence shown here is derived from an EMBL/GenBank/DDBJ whole genome shotgun (WGS) entry which is preliminary data.</text>
</comment>
<evidence type="ECO:0000313" key="2">
    <source>
        <dbReference type="Proteomes" id="UP001056120"/>
    </source>
</evidence>
<reference evidence="1 2" key="2">
    <citation type="journal article" date="2022" name="Mol. Ecol. Resour.">
        <title>The genomes of chicory, endive, great burdock and yacon provide insights into Asteraceae paleo-polyploidization history and plant inulin production.</title>
        <authorList>
            <person name="Fan W."/>
            <person name="Wang S."/>
            <person name="Wang H."/>
            <person name="Wang A."/>
            <person name="Jiang F."/>
            <person name="Liu H."/>
            <person name="Zhao H."/>
            <person name="Xu D."/>
            <person name="Zhang Y."/>
        </authorList>
    </citation>
    <scope>NUCLEOTIDE SEQUENCE [LARGE SCALE GENOMIC DNA]</scope>
    <source>
        <strain evidence="2">cv. Yunnan</strain>
        <tissue evidence="1">Leaves</tissue>
    </source>
</reference>
<dbReference type="EMBL" id="CM042039">
    <property type="protein sequence ID" value="KAI3727240.1"/>
    <property type="molecule type" value="Genomic_DNA"/>
</dbReference>
<organism evidence="1 2">
    <name type="scientific">Smallanthus sonchifolius</name>
    <dbReference type="NCBI Taxonomy" id="185202"/>
    <lineage>
        <taxon>Eukaryota</taxon>
        <taxon>Viridiplantae</taxon>
        <taxon>Streptophyta</taxon>
        <taxon>Embryophyta</taxon>
        <taxon>Tracheophyta</taxon>
        <taxon>Spermatophyta</taxon>
        <taxon>Magnoliopsida</taxon>
        <taxon>eudicotyledons</taxon>
        <taxon>Gunneridae</taxon>
        <taxon>Pentapetalae</taxon>
        <taxon>asterids</taxon>
        <taxon>campanulids</taxon>
        <taxon>Asterales</taxon>
        <taxon>Asteraceae</taxon>
        <taxon>Asteroideae</taxon>
        <taxon>Heliantheae alliance</taxon>
        <taxon>Millerieae</taxon>
        <taxon>Smallanthus</taxon>
    </lineage>
</organism>
<protein>
    <submittedName>
        <fullName evidence="1">Uncharacterized protein</fullName>
    </submittedName>
</protein>
<gene>
    <name evidence="1" type="ORF">L1987_67052</name>
</gene>
<name>A0ACB9BZ37_9ASTR</name>
<evidence type="ECO:0000313" key="1">
    <source>
        <dbReference type="EMBL" id="KAI3727240.1"/>
    </source>
</evidence>
<proteinExistence type="predicted"/>
<dbReference type="Proteomes" id="UP001056120">
    <property type="component" value="Linkage Group LG22"/>
</dbReference>